<dbReference type="Pfam" id="PF04356">
    <property type="entry name" value="DUF489"/>
    <property type="match status" value="1"/>
</dbReference>
<dbReference type="AlphaFoldDB" id="A0A090BVK4"/>
<comment type="subcellular location">
    <subcellularLocation>
        <location evidence="4">Cytoplasm</location>
    </subcellularLocation>
    <subcellularLocation>
        <location evidence="4">Cell membrane</location>
        <topology evidence="4">Peripheral membrane protein</topology>
        <orientation evidence="4">Cytoplasmic side</orientation>
    </subcellularLocation>
</comment>
<name>A0A090BVK4_9GAMM</name>
<gene>
    <name evidence="4" type="primary">hflD</name>
    <name evidence="5" type="ORF">THII_2714</name>
</gene>
<evidence type="ECO:0000313" key="5">
    <source>
        <dbReference type="EMBL" id="BAP57011.1"/>
    </source>
</evidence>
<protein>
    <recommendedName>
        <fullName evidence="4">High frequency lysogenization protein HflD homolog</fullName>
    </recommendedName>
</protein>
<dbReference type="InterPro" id="IPR035932">
    <property type="entry name" value="HflD-like_sf"/>
</dbReference>
<evidence type="ECO:0000256" key="4">
    <source>
        <dbReference type="HAMAP-Rule" id="MF_00695"/>
    </source>
</evidence>
<comment type="similarity">
    <text evidence="4">Belongs to the HflD family.</text>
</comment>
<reference evidence="5 6" key="1">
    <citation type="journal article" date="2014" name="ISME J.">
        <title>Ecophysiology of Thioploca ingrica as revealed by the complete genome sequence supplemented with proteomic evidence.</title>
        <authorList>
            <person name="Kojima H."/>
            <person name="Ogura Y."/>
            <person name="Yamamoto N."/>
            <person name="Togashi T."/>
            <person name="Mori H."/>
            <person name="Watanabe T."/>
            <person name="Nemoto F."/>
            <person name="Kurokawa K."/>
            <person name="Hayashi T."/>
            <person name="Fukui M."/>
        </authorList>
    </citation>
    <scope>NUCLEOTIDE SEQUENCE [LARGE SCALE GENOMIC DNA]</scope>
</reference>
<dbReference type="Gene3D" id="1.10.3890.10">
    <property type="entry name" value="HflD-like"/>
    <property type="match status" value="1"/>
</dbReference>
<dbReference type="KEGG" id="tig:THII_2714"/>
<evidence type="ECO:0000256" key="2">
    <source>
        <dbReference type="ARBA" id="ARBA00022490"/>
    </source>
</evidence>
<proteinExistence type="inferred from homology"/>
<evidence type="ECO:0000256" key="3">
    <source>
        <dbReference type="ARBA" id="ARBA00023136"/>
    </source>
</evidence>
<dbReference type="EMBL" id="AP014633">
    <property type="protein sequence ID" value="BAP57011.1"/>
    <property type="molecule type" value="Genomic_DNA"/>
</dbReference>
<keyword evidence="1 4" id="KW-1003">Cell membrane</keyword>
<keyword evidence="6" id="KW-1185">Reference proteome</keyword>
<dbReference type="PANTHER" id="PTHR38100:SF1">
    <property type="entry name" value="HIGH FREQUENCY LYSOGENIZATION PROTEIN HFLD"/>
    <property type="match status" value="1"/>
</dbReference>
<sequence>MSIENNTIALAGIFQASELVRQIARQGMLDQAPFEASIQSVLKINADSIMDVYGGLSGIKTGLQILCQQLGNETKRNIEVMQYVLGVVFLERKLAKRQDMLAKIRIGIEKSVAETEIYAATHPQVVEQLANLYTQTLSTFDYRIKVSGEQRFLENPHNADKIRALLLAGIRSAVLWRQKGGKRLQFIFSRAKILRTAQDLLGMTKNLS</sequence>
<dbReference type="GO" id="GO:0005886">
    <property type="term" value="C:plasma membrane"/>
    <property type="evidence" value="ECO:0007669"/>
    <property type="project" value="UniProtKB-SubCell"/>
</dbReference>
<dbReference type="HAMAP" id="MF_00695">
    <property type="entry name" value="HflD_protein"/>
    <property type="match status" value="1"/>
</dbReference>
<dbReference type="OrthoDB" id="9788031at2"/>
<dbReference type="SUPFAM" id="SSF101322">
    <property type="entry name" value="YcfC-like"/>
    <property type="match status" value="1"/>
</dbReference>
<organism evidence="5 6">
    <name type="scientific">Thioploca ingrica</name>
    <dbReference type="NCBI Taxonomy" id="40754"/>
    <lineage>
        <taxon>Bacteria</taxon>
        <taxon>Pseudomonadati</taxon>
        <taxon>Pseudomonadota</taxon>
        <taxon>Gammaproteobacteria</taxon>
        <taxon>Thiotrichales</taxon>
        <taxon>Thiotrichaceae</taxon>
        <taxon>Thioploca</taxon>
    </lineage>
</organism>
<dbReference type="Proteomes" id="UP000031623">
    <property type="component" value="Chromosome"/>
</dbReference>
<keyword evidence="2 4" id="KW-0963">Cytoplasm</keyword>
<dbReference type="GO" id="GO:0005737">
    <property type="term" value="C:cytoplasm"/>
    <property type="evidence" value="ECO:0007669"/>
    <property type="project" value="UniProtKB-SubCell"/>
</dbReference>
<evidence type="ECO:0000313" key="6">
    <source>
        <dbReference type="Proteomes" id="UP000031623"/>
    </source>
</evidence>
<dbReference type="InterPro" id="IPR007451">
    <property type="entry name" value="HflD"/>
</dbReference>
<accession>A0A090BVK4</accession>
<evidence type="ECO:0000256" key="1">
    <source>
        <dbReference type="ARBA" id="ARBA00022475"/>
    </source>
</evidence>
<keyword evidence="3 4" id="KW-0472">Membrane</keyword>
<dbReference type="NCBIfam" id="NF001246">
    <property type="entry name" value="PRK00218.1-2"/>
    <property type="match status" value="1"/>
</dbReference>
<dbReference type="HOGENOM" id="CLU_098920_0_0_6"/>
<dbReference type="PANTHER" id="PTHR38100">
    <property type="entry name" value="HIGH FREQUENCY LYSOGENIZATION PROTEIN HFLD"/>
    <property type="match status" value="1"/>
</dbReference>
<dbReference type="STRING" id="40754.THII_2714"/>